<dbReference type="EMBL" id="CAJOBC010092541">
    <property type="protein sequence ID" value="CAF4410149.1"/>
    <property type="molecule type" value="Genomic_DNA"/>
</dbReference>
<organism evidence="12 15">
    <name type="scientific">Didymodactylos carnosus</name>
    <dbReference type="NCBI Taxonomy" id="1234261"/>
    <lineage>
        <taxon>Eukaryota</taxon>
        <taxon>Metazoa</taxon>
        <taxon>Spiralia</taxon>
        <taxon>Gnathifera</taxon>
        <taxon>Rotifera</taxon>
        <taxon>Eurotatoria</taxon>
        <taxon>Bdelloidea</taxon>
        <taxon>Philodinida</taxon>
        <taxon>Philodinidae</taxon>
        <taxon>Didymodactylos</taxon>
    </lineage>
</organism>
<protein>
    <recommendedName>
        <fullName evidence="2">Delta(24)-sterol reductase</fullName>
        <ecNumber evidence="2">1.3.1.72</ecNumber>
    </recommendedName>
</protein>
<evidence type="ECO:0000313" key="13">
    <source>
        <dbReference type="EMBL" id="CAF4141930.1"/>
    </source>
</evidence>
<name>A0A815WY47_9BILA</name>
<evidence type="ECO:0000259" key="10">
    <source>
        <dbReference type="PROSITE" id="PS51387"/>
    </source>
</evidence>
<reference evidence="12" key="1">
    <citation type="submission" date="2021-02" db="EMBL/GenBank/DDBJ databases">
        <authorList>
            <person name="Nowell W R."/>
        </authorList>
    </citation>
    <scope>NUCLEOTIDE SEQUENCE</scope>
</reference>
<evidence type="ECO:0000256" key="4">
    <source>
        <dbReference type="ARBA" id="ARBA00022989"/>
    </source>
</evidence>
<feature type="domain" description="FAD-binding PCMH-type" evidence="10">
    <location>
        <begin position="25"/>
        <end position="198"/>
    </location>
</feature>
<dbReference type="InterPro" id="IPR036318">
    <property type="entry name" value="FAD-bd_PCMH-like_sf"/>
</dbReference>
<dbReference type="InterPro" id="IPR016169">
    <property type="entry name" value="FAD-bd_PCMH_sub2"/>
</dbReference>
<dbReference type="SUPFAM" id="SSF56176">
    <property type="entry name" value="FAD-binding/transporter-associated domain-like"/>
    <property type="match status" value="1"/>
</dbReference>
<proteinExistence type="predicted"/>
<evidence type="ECO:0000256" key="5">
    <source>
        <dbReference type="ARBA" id="ARBA00023002"/>
    </source>
</evidence>
<evidence type="ECO:0000313" key="12">
    <source>
        <dbReference type="EMBL" id="CAF1549231.1"/>
    </source>
</evidence>
<dbReference type="EC" id="1.3.1.72" evidence="2"/>
<dbReference type="AlphaFoldDB" id="A0A815WY47"/>
<dbReference type="InterPro" id="IPR040165">
    <property type="entry name" value="Diminuto-like"/>
</dbReference>
<dbReference type="Proteomes" id="UP000663829">
    <property type="component" value="Unassembled WGS sequence"/>
</dbReference>
<dbReference type="OrthoDB" id="415825at2759"/>
<comment type="subcellular location">
    <subcellularLocation>
        <location evidence="1">Membrane</location>
        <topology evidence="1">Single-pass membrane protein</topology>
    </subcellularLocation>
</comment>
<keyword evidence="5" id="KW-0560">Oxidoreductase</keyword>
<dbReference type="PROSITE" id="PS51387">
    <property type="entry name" value="FAD_PCMH"/>
    <property type="match status" value="1"/>
</dbReference>
<keyword evidence="15" id="KW-1185">Reference proteome</keyword>
<evidence type="ECO:0000256" key="9">
    <source>
        <dbReference type="SAM" id="Coils"/>
    </source>
</evidence>
<dbReference type="GO" id="GO:0050614">
    <property type="term" value="F:Delta24-sterol reductase activity"/>
    <property type="evidence" value="ECO:0007669"/>
    <property type="project" value="UniProtKB-EC"/>
</dbReference>
<dbReference type="EMBL" id="CAJOBA010042929">
    <property type="protein sequence ID" value="CAF4141930.1"/>
    <property type="molecule type" value="Genomic_DNA"/>
</dbReference>
<keyword evidence="4" id="KW-1133">Transmembrane helix</keyword>
<evidence type="ECO:0000313" key="11">
    <source>
        <dbReference type="EMBL" id="CAF1330439.1"/>
    </source>
</evidence>
<keyword evidence="3" id="KW-0812">Transmembrane</keyword>
<dbReference type="Proteomes" id="UP000681722">
    <property type="component" value="Unassembled WGS sequence"/>
</dbReference>
<evidence type="ECO:0000313" key="15">
    <source>
        <dbReference type="Proteomes" id="UP000663829"/>
    </source>
</evidence>
<accession>A0A815WY47</accession>
<evidence type="ECO:0000256" key="2">
    <source>
        <dbReference type="ARBA" id="ARBA00012405"/>
    </source>
</evidence>
<dbReference type="EMBL" id="CAJNOQ010026873">
    <property type="protein sequence ID" value="CAF1549231.1"/>
    <property type="molecule type" value="Genomic_DNA"/>
</dbReference>
<feature type="coiled-coil region" evidence="9">
    <location>
        <begin position="483"/>
        <end position="510"/>
    </location>
</feature>
<dbReference type="GO" id="GO:0071949">
    <property type="term" value="F:FAD binding"/>
    <property type="evidence" value="ECO:0007669"/>
    <property type="project" value="InterPro"/>
</dbReference>
<dbReference type="PANTHER" id="PTHR10801:SF0">
    <property type="entry name" value="DELTA(24)-STEROL REDUCTASE"/>
    <property type="match status" value="1"/>
</dbReference>
<comment type="catalytic activity">
    <reaction evidence="8">
        <text>5alpha-cholest-8-en-3beta-ol + NADP(+) = zymosterol + NADPH + H(+)</text>
        <dbReference type="Rhea" id="RHEA:36399"/>
        <dbReference type="ChEBI" id="CHEBI:15378"/>
        <dbReference type="ChEBI" id="CHEBI:16608"/>
        <dbReference type="ChEBI" id="CHEBI:18252"/>
        <dbReference type="ChEBI" id="CHEBI:57783"/>
        <dbReference type="ChEBI" id="CHEBI:58349"/>
        <dbReference type="EC" id="1.3.1.72"/>
    </reaction>
    <physiologicalReaction direction="right-to-left" evidence="8">
        <dbReference type="Rhea" id="RHEA:36401"/>
    </physiologicalReaction>
</comment>
<evidence type="ECO:0000256" key="1">
    <source>
        <dbReference type="ARBA" id="ARBA00004167"/>
    </source>
</evidence>
<dbReference type="Proteomes" id="UP000682733">
    <property type="component" value="Unassembled WGS sequence"/>
</dbReference>
<dbReference type="Pfam" id="PF01565">
    <property type="entry name" value="FAD_binding_4"/>
    <property type="match status" value="1"/>
</dbReference>
<dbReference type="Proteomes" id="UP000677228">
    <property type="component" value="Unassembled WGS sequence"/>
</dbReference>
<dbReference type="EMBL" id="CAJNOK010021308">
    <property type="protein sequence ID" value="CAF1330439.1"/>
    <property type="molecule type" value="Genomic_DNA"/>
</dbReference>
<dbReference type="InterPro" id="IPR006094">
    <property type="entry name" value="Oxid_FAD_bind_N"/>
</dbReference>
<dbReference type="Gene3D" id="3.30.465.10">
    <property type="match status" value="1"/>
</dbReference>
<dbReference type="InterPro" id="IPR016166">
    <property type="entry name" value="FAD-bd_PCMH"/>
</dbReference>
<dbReference type="GO" id="GO:0008202">
    <property type="term" value="P:steroid metabolic process"/>
    <property type="evidence" value="ECO:0007669"/>
    <property type="project" value="TreeGrafter"/>
</dbReference>
<evidence type="ECO:0000256" key="3">
    <source>
        <dbReference type="ARBA" id="ARBA00022692"/>
    </source>
</evidence>
<gene>
    <name evidence="12" type="ORF">GPM918_LOCUS39100</name>
    <name evidence="11" type="ORF">OVA965_LOCUS29862</name>
    <name evidence="14" type="ORF">SRO942_LOCUS39956</name>
    <name evidence="13" type="ORF">TMI583_LOCUS30654</name>
</gene>
<evidence type="ECO:0000313" key="14">
    <source>
        <dbReference type="EMBL" id="CAF4410149.1"/>
    </source>
</evidence>
<evidence type="ECO:0000256" key="8">
    <source>
        <dbReference type="ARBA" id="ARBA00052927"/>
    </source>
</evidence>
<dbReference type="PANTHER" id="PTHR10801">
    <property type="entry name" value="24-DEHYDROCHOLESTEROL REDUCTASE"/>
    <property type="match status" value="1"/>
</dbReference>
<evidence type="ECO:0000256" key="7">
    <source>
        <dbReference type="ARBA" id="ARBA00051033"/>
    </source>
</evidence>
<comment type="catalytic activity">
    <reaction evidence="7">
        <text>lanosterol + NADPH + H(+) = 24,25-dihydrolanosterol + NADP(+)</text>
        <dbReference type="Rhea" id="RHEA:33919"/>
        <dbReference type="ChEBI" id="CHEBI:15378"/>
        <dbReference type="ChEBI" id="CHEBI:16521"/>
        <dbReference type="ChEBI" id="CHEBI:28113"/>
        <dbReference type="ChEBI" id="CHEBI:57783"/>
        <dbReference type="ChEBI" id="CHEBI:58349"/>
    </reaction>
    <physiologicalReaction direction="left-to-right" evidence="7">
        <dbReference type="Rhea" id="RHEA:33920"/>
    </physiologicalReaction>
</comment>
<sequence length="523" mass="60794">METKVIELITYTRDNAVLGTRQYFMSTSDHEKHIIRIQEEICSRKSDERLSLHKRIYESNTIRNSPYKQNSNVYKSVDLHLLNKILSINLEKMEISVQPGLIFQDLVDVCIKYKVMPLIVVEFPGITIGGSVQGGGLESSSFKHGWVIDTVLKMDVITGDGQLYKCSPTQYNDLFYGVSASFNTLGIITQVTLQLQPAFNYVNLSYSHFENCDQALKEIENICTSDEQPNYLEGIIFKHNSIMIVKGYHTNIVQYPLLSFGKYYNEWYYKVIQKLTSKSDNISSIHHCVSYCDYVFRYNYGAFWMASTLLDHIPLGETKLFQFLFGSLLTTKNLFRTLHYDDKMFLKLSKYKVVQDIQTSFSCAKICLNYVQNDMAIYPIWLCPIKCTKTPQFLASHYSLDHDFMLNIGIYGRPLKFPYNPGELHKKLIELMIDTNSRSGFYAQCWHTKDQFQRLLGENLEKCEQIKVKYNSQNKFFNLFDKVTLNEAEREQLAQTVENLNDEKQLIMKNFVQLFKAQCVKLP</sequence>
<evidence type="ECO:0000256" key="6">
    <source>
        <dbReference type="ARBA" id="ARBA00023136"/>
    </source>
</evidence>
<dbReference type="GO" id="GO:0005737">
    <property type="term" value="C:cytoplasm"/>
    <property type="evidence" value="ECO:0007669"/>
    <property type="project" value="TreeGrafter"/>
</dbReference>
<comment type="caution">
    <text evidence="12">The sequence shown here is derived from an EMBL/GenBank/DDBJ whole genome shotgun (WGS) entry which is preliminary data.</text>
</comment>
<keyword evidence="9" id="KW-0175">Coiled coil</keyword>
<keyword evidence="6" id="KW-0472">Membrane</keyword>
<dbReference type="GO" id="GO:0016020">
    <property type="term" value="C:membrane"/>
    <property type="evidence" value="ECO:0007669"/>
    <property type="project" value="UniProtKB-SubCell"/>
</dbReference>